<dbReference type="GO" id="GO:0006508">
    <property type="term" value="P:proteolysis"/>
    <property type="evidence" value="ECO:0007669"/>
    <property type="project" value="UniProtKB-KW"/>
</dbReference>
<dbReference type="GO" id="GO:0046872">
    <property type="term" value="F:metal ion binding"/>
    <property type="evidence" value="ECO:0007669"/>
    <property type="project" value="UniProtKB-UniRule"/>
</dbReference>
<dbReference type="PANTHER" id="PTHR11804">
    <property type="entry name" value="PROTEASE M3 THIMET OLIGOPEPTIDASE-RELATED"/>
    <property type="match status" value="1"/>
</dbReference>
<evidence type="ECO:0000256" key="1">
    <source>
        <dbReference type="ARBA" id="ARBA00006040"/>
    </source>
</evidence>
<protein>
    <recommendedName>
        <fullName evidence="8">Peptidase M3A/M3B catalytic domain-containing protein</fullName>
    </recommendedName>
</protein>
<dbReference type="InterPro" id="IPR001567">
    <property type="entry name" value="Pept_M3A_M3B_dom"/>
</dbReference>
<dbReference type="HOGENOM" id="CLU_001805_1_1_1"/>
<gene>
    <name evidence="9" type="ORF">OIDMADRAFT_185435</name>
</gene>
<dbReference type="CDD" id="cd06455">
    <property type="entry name" value="M3A_TOP"/>
    <property type="match status" value="1"/>
</dbReference>
<evidence type="ECO:0000256" key="7">
    <source>
        <dbReference type="RuleBase" id="RU003435"/>
    </source>
</evidence>
<evidence type="ECO:0000256" key="4">
    <source>
        <dbReference type="ARBA" id="ARBA00022801"/>
    </source>
</evidence>
<sequence length="722" mass="82076">MATGTLRKPPQAPPLFTTEPLCILDDAKRLLDQSRKIQTSVIESVDPSTATFANTLLLLAHDENIRQKEAHVLEFYQHVSPDEELRAASRQVEGLVKDFSIETAMREDIFKLVEAVSAKNEDLDPQSRHILEKEKSSYVRNGLGLPAEKKERFKEIKKRLGQITIEFRKNLTDEKGGIWFSQEQLEGVPKDDILGFELGEDENSGQLRVTFKFPDVTTVLRHAANGDTRRQILIANANKVKQNVPLLKEALVLRDEAARLLGYSNHAAFRLEEKMIKSPETVNTFLSDLRSKLRAKGLQEVEKLKELKKIEMESRGESFDGHYYMWDDKFYQRLMLLKEFSLDAQEISEYFPLNVTIQLMLEMFEKLFGMEFVKIEGKARDELAGTGNGNDIVWHPDVQVFSAWNAGSNDEFLGFLYLDLHPRQGKFGHAANFNLRPGFVDADGQRSYPATALVCNFSKPTATKPSLLKHDEVVVLFHELGHGIHDLVGKTKYARYHGTMCVQDFCEAPSQLLENWCWSPGPLKLLSQHYSTLSPEYFQVWKDGQGEKNSRTSKLPQQITDDMIQNLIRTKNVNSAIFCLTTLHVAIFDMTVHQPDSFEAAADLNPSKIWNTLRSDIMPTEGPDSQGDGDEWGHHEVTFGQLVGDYDAGIYGYLCSQVYSLDIFDTFFKSNPMDATEGRRYRHMVLENGGSRDEMKMLEDYLGRKPNSGAFYRELGCSETPS</sequence>
<feature type="domain" description="Peptidase M3A/M3B catalytic" evidence="8">
    <location>
        <begin position="220"/>
        <end position="716"/>
    </location>
</feature>
<organism evidence="9 10">
    <name type="scientific">Oidiodendron maius (strain Zn)</name>
    <dbReference type="NCBI Taxonomy" id="913774"/>
    <lineage>
        <taxon>Eukaryota</taxon>
        <taxon>Fungi</taxon>
        <taxon>Dikarya</taxon>
        <taxon>Ascomycota</taxon>
        <taxon>Pezizomycotina</taxon>
        <taxon>Leotiomycetes</taxon>
        <taxon>Leotiomycetes incertae sedis</taxon>
        <taxon>Myxotrichaceae</taxon>
        <taxon>Oidiodendron</taxon>
    </lineage>
</organism>
<reference evidence="10" key="2">
    <citation type="submission" date="2015-01" db="EMBL/GenBank/DDBJ databases">
        <title>Evolutionary Origins and Diversification of the Mycorrhizal Mutualists.</title>
        <authorList>
            <consortium name="DOE Joint Genome Institute"/>
            <consortium name="Mycorrhizal Genomics Consortium"/>
            <person name="Kohler A."/>
            <person name="Kuo A."/>
            <person name="Nagy L.G."/>
            <person name="Floudas D."/>
            <person name="Copeland A."/>
            <person name="Barry K.W."/>
            <person name="Cichocki N."/>
            <person name="Veneault-Fourrey C."/>
            <person name="LaButti K."/>
            <person name="Lindquist E.A."/>
            <person name="Lipzen A."/>
            <person name="Lundell T."/>
            <person name="Morin E."/>
            <person name="Murat C."/>
            <person name="Riley R."/>
            <person name="Ohm R."/>
            <person name="Sun H."/>
            <person name="Tunlid A."/>
            <person name="Henrissat B."/>
            <person name="Grigoriev I.V."/>
            <person name="Hibbett D.S."/>
            <person name="Martin F."/>
        </authorList>
    </citation>
    <scope>NUCLEOTIDE SEQUENCE [LARGE SCALE GENOMIC DNA]</scope>
    <source>
        <strain evidence="10">Zn</strain>
    </source>
</reference>
<evidence type="ECO:0000313" key="9">
    <source>
        <dbReference type="EMBL" id="KIN07073.1"/>
    </source>
</evidence>
<name>A0A0C3DY90_OIDMZ</name>
<dbReference type="InParanoid" id="A0A0C3DY90"/>
<dbReference type="OrthoDB" id="534666at2759"/>
<reference evidence="9 10" key="1">
    <citation type="submission" date="2014-04" db="EMBL/GenBank/DDBJ databases">
        <authorList>
            <consortium name="DOE Joint Genome Institute"/>
            <person name="Kuo A."/>
            <person name="Martino E."/>
            <person name="Perotto S."/>
            <person name="Kohler A."/>
            <person name="Nagy L.G."/>
            <person name="Floudas D."/>
            <person name="Copeland A."/>
            <person name="Barry K.W."/>
            <person name="Cichocki N."/>
            <person name="Veneault-Fourrey C."/>
            <person name="LaButti K."/>
            <person name="Lindquist E.A."/>
            <person name="Lipzen A."/>
            <person name="Lundell T."/>
            <person name="Morin E."/>
            <person name="Murat C."/>
            <person name="Sun H."/>
            <person name="Tunlid A."/>
            <person name="Henrissat B."/>
            <person name="Grigoriev I.V."/>
            <person name="Hibbett D.S."/>
            <person name="Martin F."/>
            <person name="Nordberg H.P."/>
            <person name="Cantor M.N."/>
            <person name="Hua S.X."/>
        </authorList>
    </citation>
    <scope>NUCLEOTIDE SEQUENCE [LARGE SCALE GENOMIC DNA]</scope>
    <source>
        <strain evidence="9 10">Zn</strain>
    </source>
</reference>
<dbReference type="Gene3D" id="1.20.1050.40">
    <property type="entry name" value="Endopeptidase. Chain P, domain 1"/>
    <property type="match status" value="1"/>
</dbReference>
<keyword evidence="3 7" id="KW-0479">Metal-binding</keyword>
<dbReference type="AlphaFoldDB" id="A0A0C3DY90"/>
<keyword evidence="4 7" id="KW-0378">Hydrolase</keyword>
<evidence type="ECO:0000256" key="5">
    <source>
        <dbReference type="ARBA" id="ARBA00022833"/>
    </source>
</evidence>
<dbReference type="Proteomes" id="UP000054321">
    <property type="component" value="Unassembled WGS sequence"/>
</dbReference>
<dbReference type="PANTHER" id="PTHR11804:SF84">
    <property type="entry name" value="SACCHAROLYSIN"/>
    <property type="match status" value="1"/>
</dbReference>
<dbReference type="Gene3D" id="1.10.1370.10">
    <property type="entry name" value="Neurolysin, domain 3"/>
    <property type="match status" value="1"/>
</dbReference>
<dbReference type="EMBL" id="KN832870">
    <property type="protein sequence ID" value="KIN07073.1"/>
    <property type="molecule type" value="Genomic_DNA"/>
</dbReference>
<evidence type="ECO:0000259" key="8">
    <source>
        <dbReference type="Pfam" id="PF01432"/>
    </source>
</evidence>
<evidence type="ECO:0000313" key="10">
    <source>
        <dbReference type="Proteomes" id="UP000054321"/>
    </source>
</evidence>
<accession>A0A0C3DY90</accession>
<dbReference type="Gene3D" id="3.40.390.10">
    <property type="entry name" value="Collagenase (Catalytic Domain)"/>
    <property type="match status" value="1"/>
</dbReference>
<dbReference type="SUPFAM" id="SSF55486">
    <property type="entry name" value="Metalloproteases ('zincins'), catalytic domain"/>
    <property type="match status" value="1"/>
</dbReference>
<keyword evidence="6 7" id="KW-0482">Metalloprotease</keyword>
<dbReference type="GO" id="GO:0004222">
    <property type="term" value="F:metalloendopeptidase activity"/>
    <property type="evidence" value="ECO:0007669"/>
    <property type="project" value="InterPro"/>
</dbReference>
<dbReference type="MEROPS" id="M03.009"/>
<dbReference type="InterPro" id="IPR024077">
    <property type="entry name" value="Neurolysin/TOP_dom2"/>
</dbReference>
<comment type="similarity">
    <text evidence="1 7">Belongs to the peptidase M3 family.</text>
</comment>
<dbReference type="FunCoup" id="A0A0C3DY90">
    <property type="interactions" value="771"/>
</dbReference>
<dbReference type="InterPro" id="IPR045090">
    <property type="entry name" value="Pept_M3A_M3B"/>
</dbReference>
<dbReference type="InterPro" id="IPR024080">
    <property type="entry name" value="Neurolysin/TOP_N"/>
</dbReference>
<proteinExistence type="inferred from homology"/>
<evidence type="ECO:0000256" key="6">
    <source>
        <dbReference type="ARBA" id="ARBA00023049"/>
    </source>
</evidence>
<evidence type="ECO:0000256" key="2">
    <source>
        <dbReference type="ARBA" id="ARBA00022670"/>
    </source>
</evidence>
<dbReference type="GO" id="GO:0006518">
    <property type="term" value="P:peptide metabolic process"/>
    <property type="evidence" value="ECO:0007669"/>
    <property type="project" value="TreeGrafter"/>
</dbReference>
<keyword evidence="5 7" id="KW-0862">Zinc</keyword>
<dbReference type="InterPro" id="IPR024079">
    <property type="entry name" value="MetalloPept_cat_dom_sf"/>
</dbReference>
<keyword evidence="2 7" id="KW-0645">Protease</keyword>
<comment type="cofactor">
    <cofactor evidence="7">
        <name>Zn(2+)</name>
        <dbReference type="ChEBI" id="CHEBI:29105"/>
    </cofactor>
    <text evidence="7">Binds 1 zinc ion.</text>
</comment>
<keyword evidence="10" id="KW-1185">Reference proteome</keyword>
<dbReference type="GO" id="GO:0005758">
    <property type="term" value="C:mitochondrial intermembrane space"/>
    <property type="evidence" value="ECO:0007669"/>
    <property type="project" value="TreeGrafter"/>
</dbReference>
<evidence type="ECO:0000256" key="3">
    <source>
        <dbReference type="ARBA" id="ARBA00022723"/>
    </source>
</evidence>
<dbReference type="FunFam" id="3.40.390.10:FF:000006">
    <property type="entry name" value="Thimet oligopeptidase 1"/>
    <property type="match status" value="1"/>
</dbReference>
<dbReference type="Pfam" id="PF01432">
    <property type="entry name" value="Peptidase_M3"/>
    <property type="match status" value="1"/>
</dbReference>